<feature type="region of interest" description="Disordered" evidence="1">
    <location>
        <begin position="150"/>
        <end position="170"/>
    </location>
</feature>
<evidence type="ECO:0000313" key="4">
    <source>
        <dbReference type="Proteomes" id="UP001549321"/>
    </source>
</evidence>
<dbReference type="InterPro" id="IPR036700">
    <property type="entry name" value="BOBF_sf"/>
</dbReference>
<evidence type="ECO:0000256" key="1">
    <source>
        <dbReference type="SAM" id="MobiDB-lite"/>
    </source>
</evidence>
<dbReference type="SUPFAM" id="SSF101756">
    <property type="entry name" value="Hypothetical protein YgiW"/>
    <property type="match status" value="1"/>
</dbReference>
<evidence type="ECO:0000313" key="3">
    <source>
        <dbReference type="EMBL" id="MET4633773.1"/>
    </source>
</evidence>
<comment type="caution">
    <text evidence="3">The sequence shown here is derived from an EMBL/GenBank/DDBJ whole genome shotgun (WGS) entry which is preliminary data.</text>
</comment>
<gene>
    <name evidence="3" type="ORF">ABIE08_001686</name>
</gene>
<accession>A0ABV2QY23</accession>
<keyword evidence="2" id="KW-0472">Membrane</keyword>
<keyword evidence="2" id="KW-0812">Transmembrane</keyword>
<feature type="transmembrane region" description="Helical" evidence="2">
    <location>
        <begin position="34"/>
        <end position="56"/>
    </location>
</feature>
<keyword evidence="4" id="KW-1185">Reference proteome</keyword>
<reference evidence="3 4" key="1">
    <citation type="submission" date="2024-06" db="EMBL/GenBank/DDBJ databases">
        <title>Sorghum-associated microbial communities from plants grown in Nebraska, USA.</title>
        <authorList>
            <person name="Schachtman D."/>
        </authorList>
    </citation>
    <scope>NUCLEOTIDE SEQUENCE [LARGE SCALE GENOMIC DNA]</scope>
    <source>
        <strain evidence="3 4">3207</strain>
    </source>
</reference>
<dbReference type="EMBL" id="JBEPSM010000001">
    <property type="protein sequence ID" value="MET4633773.1"/>
    <property type="molecule type" value="Genomic_DNA"/>
</dbReference>
<sequence>MSSDSTVTPSHEPNAPKPGDARLTRAPHGASTRYAAMTLGVLGILAVGIIAGAGAVSLTRPSPEMAPTTPVAIASMPTSGLVTVKGQVAEIYGNKFVLQDSSGRALVETGRAGEGGKLVAKDEPVTVQGRFDDGFLRASFVVHADGRAEAIGPVGPPPPPHGGPRAWFKP</sequence>
<evidence type="ECO:0000256" key="2">
    <source>
        <dbReference type="SAM" id="Phobius"/>
    </source>
</evidence>
<name>A0ABV2QY23_9HYPH</name>
<protein>
    <submittedName>
        <fullName evidence="3">Uncharacterized protein YdeI (BOF family)</fullName>
    </submittedName>
</protein>
<dbReference type="Proteomes" id="UP001549321">
    <property type="component" value="Unassembled WGS sequence"/>
</dbReference>
<proteinExistence type="predicted"/>
<dbReference type="RefSeq" id="WP_354550245.1">
    <property type="nucleotide sequence ID" value="NZ_JBEPSM010000001.1"/>
</dbReference>
<keyword evidence="2" id="KW-1133">Transmembrane helix</keyword>
<organism evidence="3 4">
    <name type="scientific">Kaistia defluvii</name>
    <dbReference type="NCBI Taxonomy" id="410841"/>
    <lineage>
        <taxon>Bacteria</taxon>
        <taxon>Pseudomonadati</taxon>
        <taxon>Pseudomonadota</taxon>
        <taxon>Alphaproteobacteria</taxon>
        <taxon>Hyphomicrobiales</taxon>
        <taxon>Kaistiaceae</taxon>
        <taxon>Kaistia</taxon>
    </lineage>
</organism>
<dbReference type="Gene3D" id="2.40.50.200">
    <property type="entry name" value="Bacterial OB-fold"/>
    <property type="match status" value="1"/>
</dbReference>
<feature type="region of interest" description="Disordered" evidence="1">
    <location>
        <begin position="1"/>
        <end position="27"/>
    </location>
</feature>
<feature type="compositionally biased region" description="Polar residues" evidence="1">
    <location>
        <begin position="1"/>
        <end position="11"/>
    </location>
</feature>